<organism evidence="10">
    <name type="scientific">Cladocopium goreaui</name>
    <dbReference type="NCBI Taxonomy" id="2562237"/>
    <lineage>
        <taxon>Eukaryota</taxon>
        <taxon>Sar</taxon>
        <taxon>Alveolata</taxon>
        <taxon>Dinophyceae</taxon>
        <taxon>Suessiales</taxon>
        <taxon>Symbiodiniaceae</taxon>
        <taxon>Cladocopium</taxon>
    </lineage>
</organism>
<feature type="binding site" evidence="6">
    <location>
        <position position="352"/>
    </location>
    <ligand>
        <name>ATP</name>
        <dbReference type="ChEBI" id="CHEBI:30616"/>
    </ligand>
</feature>
<dbReference type="PROSITE" id="PS50011">
    <property type="entry name" value="PROTEIN_KINASE_DOM"/>
    <property type="match status" value="1"/>
</dbReference>
<reference evidence="11" key="2">
    <citation type="submission" date="2024-04" db="EMBL/GenBank/DDBJ databases">
        <authorList>
            <person name="Chen Y."/>
            <person name="Shah S."/>
            <person name="Dougan E. K."/>
            <person name="Thang M."/>
            <person name="Chan C."/>
        </authorList>
    </citation>
    <scope>NUCLEOTIDE SEQUENCE [LARGE SCALE GENOMIC DNA]</scope>
</reference>
<dbReference type="SUPFAM" id="SSF56112">
    <property type="entry name" value="Protein kinase-like (PK-like)"/>
    <property type="match status" value="2"/>
</dbReference>
<gene>
    <name evidence="10" type="ORF">C1SCF055_LOCUS40371</name>
</gene>
<comment type="caution">
    <text evidence="10">The sequence shown here is derived from an EMBL/GenBank/DDBJ whole genome shotgun (WGS) entry which is preliminary data.</text>
</comment>
<sequence length="670" mass="73941">MSVISASSKRLGFFLATRHKRLACDFRSTPMPFVPWVRDVSAPHQQSGILYELQVDPPQIEVPSTPKTEPLNLLASPSRTVAELKARLRDMGWKLPANVVEKKELEALVEEAERQKAAKDAAKAQQPGTEDASPSASSSVAEMKRRLRQLGFRVPGSIVEKSELKTLLAEAEREAERKGPPSVPSAPRKSAAVVKLGSQLQQLGVELPEAVTNESDVRNYLKEAEQRQPMVKVGFATEVTLTCTRGAQGVAEIQVQGPMEEKPALEMKFDPTSLQRGDSIGHGSFGSVFKAMHHETGMVIAVKVQGPMEEKPALEMKFDPTSLQRGDSIGHGSFGSVFKAMHHETGMVIAVKEVYIDVKRQPDEKLKVQLENEIDLMSSLRHPHIVSYYGCHWSDENHLQMYLEYMAGGSLSQVLSNFGPLEESLMARYTQQLLSGLEYLHTQNPYILHRDIKGANVLVGVDSLVKLADFGCSKRAKETTAVTIEGSIPWMAPEVLTHSRFGRAGDIWSFGCLVIEMATADSPWGHFDNLMAAILKIGMSGELPPIPDTVSLKCKNFIRRCTQLDPGKRLSASELLNEDFMLVGNGEDVADVTQEAATEPGEELEDLPSGWEKHFDASQSAWYYWNNTSGRSQWQRPVESETDANSGSRVTTPTTPAVKEASQQLQQLQP</sequence>
<keyword evidence="13" id="KW-1185">Reference proteome</keyword>
<dbReference type="SMART" id="SM00456">
    <property type="entry name" value="WW"/>
    <property type="match status" value="1"/>
</dbReference>
<dbReference type="OrthoDB" id="10020384at2759"/>
<dbReference type="CDD" id="cd06606">
    <property type="entry name" value="STKc_MAPKKK"/>
    <property type="match status" value="1"/>
</dbReference>
<dbReference type="PROSITE" id="PS00107">
    <property type="entry name" value="PROTEIN_KINASE_ATP"/>
    <property type="match status" value="1"/>
</dbReference>
<keyword evidence="2" id="KW-0808">Transferase</keyword>
<dbReference type="CDD" id="cd00201">
    <property type="entry name" value="WW"/>
    <property type="match status" value="1"/>
</dbReference>
<dbReference type="InterPro" id="IPR011009">
    <property type="entry name" value="Kinase-like_dom_sf"/>
</dbReference>
<keyword evidence="1" id="KW-0723">Serine/threonine-protein kinase</keyword>
<protein>
    <submittedName>
        <fullName evidence="12">Mitogen-activated protein kinase kinase kinase 3 (MAP3K alpha protein kinase) (AtMAP3Kalpha)</fullName>
    </submittedName>
</protein>
<dbReference type="Gene3D" id="2.20.70.10">
    <property type="match status" value="1"/>
</dbReference>
<dbReference type="InterPro" id="IPR008271">
    <property type="entry name" value="Ser/Thr_kinase_AS"/>
</dbReference>
<evidence type="ECO:0000256" key="2">
    <source>
        <dbReference type="ARBA" id="ARBA00022679"/>
    </source>
</evidence>
<name>A0A9P1DSW6_9DINO</name>
<evidence type="ECO:0000256" key="7">
    <source>
        <dbReference type="SAM" id="MobiDB-lite"/>
    </source>
</evidence>
<dbReference type="Gene3D" id="3.30.200.20">
    <property type="entry name" value="Phosphorylase Kinase, domain 1"/>
    <property type="match status" value="1"/>
</dbReference>
<accession>A0A9P1DSW6</accession>
<dbReference type="InterPro" id="IPR000719">
    <property type="entry name" value="Prot_kinase_dom"/>
</dbReference>
<dbReference type="PROSITE" id="PS00108">
    <property type="entry name" value="PROTEIN_KINASE_ST"/>
    <property type="match status" value="1"/>
</dbReference>
<dbReference type="EMBL" id="CAMXCT020006535">
    <property type="protein sequence ID" value="CAL1168923.1"/>
    <property type="molecule type" value="Genomic_DNA"/>
</dbReference>
<dbReference type="InterPro" id="IPR001202">
    <property type="entry name" value="WW_dom"/>
</dbReference>
<dbReference type="EMBL" id="CAMXCT030006535">
    <property type="protein sequence ID" value="CAL4802860.1"/>
    <property type="molecule type" value="Genomic_DNA"/>
</dbReference>
<dbReference type="EMBL" id="CAMXCT010006535">
    <property type="protein sequence ID" value="CAI4015548.1"/>
    <property type="molecule type" value="Genomic_DNA"/>
</dbReference>
<dbReference type="PANTHER" id="PTHR11584:SF369">
    <property type="entry name" value="MITOGEN-ACTIVATED PROTEIN KINASE KINASE KINASE 19-RELATED"/>
    <property type="match status" value="1"/>
</dbReference>
<dbReference type="GO" id="GO:0004674">
    <property type="term" value="F:protein serine/threonine kinase activity"/>
    <property type="evidence" value="ECO:0007669"/>
    <property type="project" value="UniProtKB-KW"/>
</dbReference>
<dbReference type="Pfam" id="PF00069">
    <property type="entry name" value="Pkinase"/>
    <property type="match status" value="1"/>
</dbReference>
<evidence type="ECO:0000256" key="5">
    <source>
        <dbReference type="ARBA" id="ARBA00022840"/>
    </source>
</evidence>
<evidence type="ECO:0000256" key="1">
    <source>
        <dbReference type="ARBA" id="ARBA00022527"/>
    </source>
</evidence>
<feature type="region of interest" description="Disordered" evidence="7">
    <location>
        <begin position="116"/>
        <end position="142"/>
    </location>
</feature>
<proteinExistence type="predicted"/>
<evidence type="ECO:0000259" key="9">
    <source>
        <dbReference type="PROSITE" id="PS50020"/>
    </source>
</evidence>
<evidence type="ECO:0000259" key="8">
    <source>
        <dbReference type="PROSITE" id="PS50011"/>
    </source>
</evidence>
<feature type="domain" description="WW" evidence="9">
    <location>
        <begin position="605"/>
        <end position="639"/>
    </location>
</feature>
<dbReference type="Pfam" id="PF00397">
    <property type="entry name" value="WW"/>
    <property type="match status" value="1"/>
</dbReference>
<evidence type="ECO:0000313" key="10">
    <source>
        <dbReference type="EMBL" id="CAI4015548.1"/>
    </source>
</evidence>
<reference evidence="10" key="1">
    <citation type="submission" date="2022-10" db="EMBL/GenBank/DDBJ databases">
        <authorList>
            <person name="Chen Y."/>
            <person name="Dougan E. K."/>
            <person name="Chan C."/>
            <person name="Rhodes N."/>
            <person name="Thang M."/>
        </authorList>
    </citation>
    <scope>NUCLEOTIDE SEQUENCE</scope>
</reference>
<dbReference type="Proteomes" id="UP001152797">
    <property type="component" value="Unassembled WGS sequence"/>
</dbReference>
<evidence type="ECO:0000256" key="4">
    <source>
        <dbReference type="ARBA" id="ARBA00022777"/>
    </source>
</evidence>
<evidence type="ECO:0000313" key="11">
    <source>
        <dbReference type="EMBL" id="CAL1168923.1"/>
    </source>
</evidence>
<dbReference type="PROSITE" id="PS50020">
    <property type="entry name" value="WW_DOMAIN_2"/>
    <property type="match status" value="1"/>
</dbReference>
<evidence type="ECO:0000256" key="6">
    <source>
        <dbReference type="PROSITE-ProRule" id="PRU10141"/>
    </source>
</evidence>
<evidence type="ECO:0000313" key="13">
    <source>
        <dbReference type="Proteomes" id="UP001152797"/>
    </source>
</evidence>
<feature type="domain" description="Protein kinase" evidence="8">
    <location>
        <begin position="323"/>
        <end position="581"/>
    </location>
</feature>
<dbReference type="SMART" id="SM00220">
    <property type="entry name" value="S_TKc"/>
    <property type="match status" value="1"/>
</dbReference>
<dbReference type="PANTHER" id="PTHR11584">
    <property type="entry name" value="SERINE/THREONINE PROTEIN KINASE"/>
    <property type="match status" value="1"/>
</dbReference>
<dbReference type="InterPro" id="IPR017441">
    <property type="entry name" value="Protein_kinase_ATP_BS"/>
</dbReference>
<keyword evidence="4 12" id="KW-0418">Kinase</keyword>
<dbReference type="PROSITE" id="PS01159">
    <property type="entry name" value="WW_DOMAIN_1"/>
    <property type="match status" value="1"/>
</dbReference>
<feature type="region of interest" description="Disordered" evidence="7">
    <location>
        <begin position="630"/>
        <end position="670"/>
    </location>
</feature>
<dbReference type="AlphaFoldDB" id="A0A9P1DSW6"/>
<dbReference type="Gene3D" id="1.10.510.10">
    <property type="entry name" value="Transferase(Phosphotransferase) domain 1"/>
    <property type="match status" value="1"/>
</dbReference>
<feature type="compositionally biased region" description="Polar residues" evidence="7">
    <location>
        <begin position="643"/>
        <end position="670"/>
    </location>
</feature>
<keyword evidence="5 6" id="KW-0067">ATP-binding</keyword>
<keyword evidence="3 6" id="KW-0547">Nucleotide-binding</keyword>
<dbReference type="GO" id="GO:0005524">
    <property type="term" value="F:ATP binding"/>
    <property type="evidence" value="ECO:0007669"/>
    <property type="project" value="UniProtKB-UniRule"/>
</dbReference>
<evidence type="ECO:0000313" key="12">
    <source>
        <dbReference type="EMBL" id="CAL4802860.1"/>
    </source>
</evidence>
<evidence type="ECO:0000256" key="3">
    <source>
        <dbReference type="ARBA" id="ARBA00022741"/>
    </source>
</evidence>